<dbReference type="Proteomes" id="UP001620626">
    <property type="component" value="Unassembled WGS sequence"/>
</dbReference>
<sequence>MSGETNDQTQQHEPDRFYGSKTAVSALQFHSFPKVTTIQMSTEEGFRIYEHWTTQAFATVLSVFLQEMHPNKDQLGMVPDQFNECYFGAQTVPRMAKCMHRSAVEQRIPNWAQKCQNY</sequence>
<keyword evidence="4" id="KW-1185">Reference proteome</keyword>
<evidence type="ECO:0000313" key="3">
    <source>
        <dbReference type="EMBL" id="KAL3077394.1"/>
    </source>
</evidence>
<reference evidence="2 4" key="1">
    <citation type="submission" date="2024-10" db="EMBL/GenBank/DDBJ databases">
        <authorList>
            <person name="Kim D."/>
        </authorList>
    </citation>
    <scope>NUCLEOTIDE SEQUENCE [LARGE SCALE GENOMIC DNA]</scope>
    <source>
        <strain evidence="2">BH-2024</strain>
    </source>
</reference>
<dbReference type="EMBL" id="JBICBT010001231">
    <property type="protein sequence ID" value="KAL3077394.1"/>
    <property type="molecule type" value="Genomic_DNA"/>
</dbReference>
<gene>
    <name evidence="1" type="ORF">niasHT_030415</name>
    <name evidence="2" type="ORF">niasHT_030419</name>
    <name evidence="3" type="ORF">niasHT_030425</name>
</gene>
<comment type="caution">
    <text evidence="2">The sequence shown here is derived from an EMBL/GenBank/DDBJ whole genome shotgun (WGS) entry which is preliminary data.</text>
</comment>
<evidence type="ECO:0000313" key="1">
    <source>
        <dbReference type="EMBL" id="KAL3077384.1"/>
    </source>
</evidence>
<accession>A0ABD2IVM7</accession>
<dbReference type="EMBL" id="JBICBT010001231">
    <property type="protein sequence ID" value="KAL3077388.1"/>
    <property type="molecule type" value="Genomic_DNA"/>
</dbReference>
<protein>
    <submittedName>
        <fullName evidence="2">Uncharacterized protein</fullName>
    </submittedName>
</protein>
<evidence type="ECO:0000313" key="4">
    <source>
        <dbReference type="Proteomes" id="UP001620626"/>
    </source>
</evidence>
<name>A0ABD2IVM7_9BILA</name>
<organism evidence="2 4">
    <name type="scientific">Heterodera trifolii</name>
    <dbReference type="NCBI Taxonomy" id="157864"/>
    <lineage>
        <taxon>Eukaryota</taxon>
        <taxon>Metazoa</taxon>
        <taxon>Ecdysozoa</taxon>
        <taxon>Nematoda</taxon>
        <taxon>Chromadorea</taxon>
        <taxon>Rhabditida</taxon>
        <taxon>Tylenchina</taxon>
        <taxon>Tylenchomorpha</taxon>
        <taxon>Tylenchoidea</taxon>
        <taxon>Heteroderidae</taxon>
        <taxon>Heteroderinae</taxon>
        <taxon>Heterodera</taxon>
    </lineage>
</organism>
<proteinExistence type="predicted"/>
<dbReference type="EMBL" id="JBICBT010001231">
    <property type="protein sequence ID" value="KAL3077384.1"/>
    <property type="molecule type" value="Genomic_DNA"/>
</dbReference>
<dbReference type="AlphaFoldDB" id="A0ABD2IVM7"/>
<evidence type="ECO:0000313" key="2">
    <source>
        <dbReference type="EMBL" id="KAL3077388.1"/>
    </source>
</evidence>